<feature type="region of interest" description="Disordered" evidence="1">
    <location>
        <begin position="351"/>
        <end position="375"/>
    </location>
</feature>
<dbReference type="Proteomes" id="UP001597400">
    <property type="component" value="Unassembled WGS sequence"/>
</dbReference>
<feature type="compositionally biased region" description="Basic and acidic residues" evidence="1">
    <location>
        <begin position="363"/>
        <end position="375"/>
    </location>
</feature>
<dbReference type="EMBL" id="JBHUGS010000003">
    <property type="protein sequence ID" value="MFD1951597.1"/>
    <property type="molecule type" value="Genomic_DNA"/>
</dbReference>
<feature type="domain" description="PIN like" evidence="2">
    <location>
        <begin position="71"/>
        <end position="289"/>
    </location>
</feature>
<sequence length="661" mass="73110">MRPGGDDLKVHKKVTAFRNLLRRTVTNSRRTTEVPRQGNRDASLRLPIDSEDITAFTARVDLALRAPGSYVYIDTSFLMWLIKISPASRAEFYGWLEGACADRVAVPTWSLHELYRHHVEGRITIDLDEHIKKLTKVIGESFPTMWTLFDEPLNGASSVSLQREQAKDALRAVRTLTDRTTAWKASYERNAREVIEFANARAMKGGEIFDRFSSIETLADARFTGRVPPGFQDKRKKETETDDHDGNDVVIGSNRWGDLVFWQEILEHARAHRVRTVAILTKDVKNDWRMAGKLPVRGDNEGKASGVQPPHPMLSFEAARTADARELVLLDQARLAEVMKRGPGDVAGFVAAAQPPSLPPPKTDAELRNEARERQERELERIAEGAARATSVRFLDPSSLTASDAVVQRALYDTRDDAASPRGLEEFESNFGKALASQDALGLITSGVAGSLGGAGLVGFARRLLISANGDTQRAAVAADLAAALSSFPKETATFLFMGLLAGTYLDGKNKLLCTPNGLVAQKLLVMLDQPIARAPIEQIRKKALSAPRLPLFIPSDPLPIFAEIKIDTELDRNRALRAIWINDHNLIIDVQADPKLRIARRFGSAQLTAELLLDHLADLYVLPRRQLGPAGTAMDGYTYDEHIGLRAPTDVWRDVTGEKK</sequence>
<evidence type="ECO:0000313" key="4">
    <source>
        <dbReference type="Proteomes" id="UP001597400"/>
    </source>
</evidence>
<accession>A0ABW4U0W9</accession>
<dbReference type="Pfam" id="PF18476">
    <property type="entry name" value="PIN_8"/>
    <property type="match status" value="1"/>
</dbReference>
<comment type="caution">
    <text evidence="3">The sequence shown here is derived from an EMBL/GenBank/DDBJ whole genome shotgun (WGS) entry which is preliminary data.</text>
</comment>
<feature type="region of interest" description="Disordered" evidence="1">
    <location>
        <begin position="226"/>
        <end position="248"/>
    </location>
</feature>
<protein>
    <submittedName>
        <fullName evidence="3">PIN-like domain-containing protein</fullName>
    </submittedName>
</protein>
<organism evidence="3 4">
    <name type="scientific">Sphingomonas arantia</name>
    <dbReference type="NCBI Taxonomy" id="1460676"/>
    <lineage>
        <taxon>Bacteria</taxon>
        <taxon>Pseudomonadati</taxon>
        <taxon>Pseudomonadota</taxon>
        <taxon>Alphaproteobacteria</taxon>
        <taxon>Sphingomonadales</taxon>
        <taxon>Sphingomonadaceae</taxon>
        <taxon>Sphingomonas</taxon>
    </lineage>
</organism>
<evidence type="ECO:0000313" key="3">
    <source>
        <dbReference type="EMBL" id="MFD1951597.1"/>
    </source>
</evidence>
<feature type="compositionally biased region" description="Basic and acidic residues" evidence="1">
    <location>
        <begin position="232"/>
        <end position="247"/>
    </location>
</feature>
<evidence type="ECO:0000256" key="1">
    <source>
        <dbReference type="SAM" id="MobiDB-lite"/>
    </source>
</evidence>
<evidence type="ECO:0000259" key="2">
    <source>
        <dbReference type="Pfam" id="PF18476"/>
    </source>
</evidence>
<keyword evidence="4" id="KW-1185">Reference proteome</keyword>
<reference evidence="4" key="1">
    <citation type="journal article" date="2019" name="Int. J. Syst. Evol. Microbiol.">
        <title>The Global Catalogue of Microorganisms (GCM) 10K type strain sequencing project: providing services to taxonomists for standard genome sequencing and annotation.</title>
        <authorList>
            <consortium name="The Broad Institute Genomics Platform"/>
            <consortium name="The Broad Institute Genome Sequencing Center for Infectious Disease"/>
            <person name="Wu L."/>
            <person name="Ma J."/>
        </authorList>
    </citation>
    <scope>NUCLEOTIDE SEQUENCE [LARGE SCALE GENOMIC DNA]</scope>
    <source>
        <strain evidence="4">CGMCC 1.12702</strain>
    </source>
</reference>
<dbReference type="RefSeq" id="WP_380930379.1">
    <property type="nucleotide sequence ID" value="NZ_JBHUGS010000003.1"/>
</dbReference>
<name>A0ABW4U0W9_9SPHN</name>
<proteinExistence type="predicted"/>
<gene>
    <name evidence="3" type="ORF">ACFSGX_12555</name>
</gene>
<dbReference type="InterPro" id="IPR041578">
    <property type="entry name" value="PIN_8"/>
</dbReference>